<accession>A0ABY5GMR8</accession>
<evidence type="ECO:0000313" key="2">
    <source>
        <dbReference type="EMBL" id="UTV30608.1"/>
    </source>
</evidence>
<reference evidence="2" key="1">
    <citation type="submission" date="2022-07" db="EMBL/GenBank/DDBJ databases">
        <title>Genome sequencing of Photobacterium atrarenae GJH2-4.</title>
        <authorList>
            <person name="Park S.-J."/>
        </authorList>
    </citation>
    <scope>NUCLEOTIDE SEQUENCE</scope>
    <source>
        <strain evidence="2">GJH2-4</strain>
    </source>
</reference>
<dbReference type="Proteomes" id="UP001057998">
    <property type="component" value="Chromosome 2"/>
</dbReference>
<feature type="region of interest" description="Disordered" evidence="1">
    <location>
        <begin position="31"/>
        <end position="67"/>
    </location>
</feature>
<organism evidence="2 3">
    <name type="scientific">Photobacterium atrarenae</name>
    <dbReference type="NCBI Taxonomy" id="865757"/>
    <lineage>
        <taxon>Bacteria</taxon>
        <taxon>Pseudomonadati</taxon>
        <taxon>Pseudomonadota</taxon>
        <taxon>Gammaproteobacteria</taxon>
        <taxon>Vibrionales</taxon>
        <taxon>Vibrionaceae</taxon>
        <taxon>Photobacterium</taxon>
    </lineage>
</organism>
<keyword evidence="3" id="KW-1185">Reference proteome</keyword>
<sequence>MTISAHHSGVQLLNQAQGIANSAARKIHDASLPAAQDAAASSANPAAAAQNTQLSTPAGQAPVQRPDPVNAVVDLLQAKTYNQAGANVIQRSNEMTGNLLNTKV</sequence>
<name>A0ABY5GMR8_9GAMM</name>
<dbReference type="RefSeq" id="WP_255391969.1">
    <property type="nucleotide sequence ID" value="NZ_CP101509.1"/>
</dbReference>
<gene>
    <name evidence="2" type="ORF">NNL38_18770</name>
</gene>
<feature type="compositionally biased region" description="Low complexity" evidence="1">
    <location>
        <begin position="31"/>
        <end position="51"/>
    </location>
</feature>
<evidence type="ECO:0000313" key="3">
    <source>
        <dbReference type="Proteomes" id="UP001057998"/>
    </source>
</evidence>
<protein>
    <recommendedName>
        <fullName evidence="4">Flagellar basal-body/hook protein C-terminal domain-containing protein</fullName>
    </recommendedName>
</protein>
<proteinExistence type="predicted"/>
<evidence type="ECO:0008006" key="4">
    <source>
        <dbReference type="Google" id="ProtNLM"/>
    </source>
</evidence>
<dbReference type="EMBL" id="CP101509">
    <property type="protein sequence ID" value="UTV30608.1"/>
    <property type="molecule type" value="Genomic_DNA"/>
</dbReference>
<evidence type="ECO:0000256" key="1">
    <source>
        <dbReference type="SAM" id="MobiDB-lite"/>
    </source>
</evidence>